<dbReference type="HOGENOM" id="CLU_303852_0_0_1"/>
<proteinExistence type="predicted"/>
<dbReference type="Proteomes" id="UP000016927">
    <property type="component" value="Unassembled WGS sequence"/>
</dbReference>
<keyword evidence="3" id="KW-1185">Reference proteome</keyword>
<evidence type="ECO:0000313" key="3">
    <source>
        <dbReference type="Proteomes" id="UP000016927"/>
    </source>
</evidence>
<evidence type="ECO:0000256" key="1">
    <source>
        <dbReference type="SAM" id="MobiDB-lite"/>
    </source>
</evidence>
<reference evidence="2 3" key="1">
    <citation type="journal article" date="2013" name="BMC Genomics">
        <title>Comparative genomics of parasitic silkworm microsporidia reveal an association between genome expansion and host adaptation.</title>
        <authorList>
            <person name="Pan G."/>
            <person name="Xu J."/>
            <person name="Li T."/>
            <person name="Xia Q."/>
            <person name="Liu S.L."/>
            <person name="Zhang G."/>
            <person name="Li S."/>
            <person name="Li C."/>
            <person name="Liu H."/>
            <person name="Yang L."/>
            <person name="Liu T."/>
            <person name="Zhang X."/>
            <person name="Wu Z."/>
            <person name="Fan W."/>
            <person name="Dang X."/>
            <person name="Xiang H."/>
            <person name="Tao M."/>
            <person name="Li Y."/>
            <person name="Hu J."/>
            <person name="Li Z."/>
            <person name="Lin L."/>
            <person name="Luo J."/>
            <person name="Geng L."/>
            <person name="Wang L."/>
            <person name="Long M."/>
            <person name="Wan Y."/>
            <person name="He N."/>
            <person name="Zhang Z."/>
            <person name="Lu C."/>
            <person name="Keeling P.J."/>
            <person name="Wang J."/>
            <person name="Xiang Z."/>
            <person name="Zhou Z."/>
        </authorList>
    </citation>
    <scope>NUCLEOTIDE SEQUENCE [LARGE SCALE GENOMIC DNA]</scope>
    <source>
        <strain evidence="3">CQ1 / CVCC 102059</strain>
    </source>
</reference>
<dbReference type="AlphaFoldDB" id="R0MBA7"/>
<accession>R0MBA7</accession>
<organism evidence="2 3">
    <name type="scientific">Nosema bombycis (strain CQ1 / CVCC 102059)</name>
    <name type="common">Microsporidian parasite</name>
    <name type="synonym">Pebrine of silkworm</name>
    <dbReference type="NCBI Taxonomy" id="578461"/>
    <lineage>
        <taxon>Eukaryota</taxon>
        <taxon>Fungi</taxon>
        <taxon>Fungi incertae sedis</taxon>
        <taxon>Microsporidia</taxon>
        <taxon>Nosematidae</taxon>
        <taxon>Nosema</taxon>
    </lineage>
</organism>
<evidence type="ECO:0000313" key="2">
    <source>
        <dbReference type="EMBL" id="EOB15249.1"/>
    </source>
</evidence>
<protein>
    <submittedName>
        <fullName evidence="2">Uncharacterized protein</fullName>
    </submittedName>
</protein>
<gene>
    <name evidence="2" type="ORF">NBO_6g0002</name>
</gene>
<name>R0MBA7_NOSB1</name>
<dbReference type="OrthoDB" id="272077at2759"/>
<sequence>MRRTSDLMDKWEDMFKSIGELKTLTFANVLNKLSKGYNVNNPKESNISEREFNKKVYNRISPFTFDILLLSFSMNDNRFVYKEMSTMFFESYHDPVDYFVCNKRKNNLAFVEEDLVDCKKRKRSLWDEEGISMHDETKRIVEFKEKVFVNDKKRRNLTCDLQKLQSFNYPIRKSLWNDIQVLVNYNKRNKLTDDDRTLAYVKERKLADNNDCVHVNDKEGKECPVGIDKKRKISTEENEEVHLANNKKKKLSVPNKVVFNEKEKTLEEDSGETCMNNNDKTPNNEGKLSCENDEEKSLTEDYEEGQLDSYEEVLINDNEKYLTDDNEEGQLDSYEEISINDKGDYLTEDNEEGQLDNYEEVVINNKGEYLTEDIEGYNLDNNDKVSINDKNLKFISDDQAACKEKNLTDNIVEVIVTDDKMPRVNDIVEILVSEKNLEDNSTKTQKEKNNEIGVCCDHEVPEEYFLKEKYINSVEEVILDVTKKKNTIVHDEKVSDNHFISSTMKIMIAKNNRKIFFNYKKRNDFNRSKKKMFYLKKKKFLDHKNQMIIDIYQEKSLYVNDTVANYYEIRINYDELKPIVNEEMIVKYAQYNFVDDNEMIVVDEHINYNQDEKMIITHEQVNCDQDEKMIVIYEHVNCDQDEKMIVVDEQVNYKNDEKSSVVDYKEDAKMLKILNEAYLFDFKMKNMFNLVNTDQKISKIDHKINLLHDDKQTGNFIKQNLIDEACQHEFDKNENIENYKEEDIVINNVLKLTDEYLEKNKKPTEYKLRFTDQCKEVAAYTRAYPLSENEKVMVNSEASLFDKDDQLLSGGVELSNVVKKENLSRLDTEEDVNSATTLLLKENRFVNSSILNYAEDNEIEEFGFDDEVKYVFVANRSIFVDGINYENETEQFVDDDRAVSINKVNLLLFDSQIDSGYQLKHSVYNGDQNYPQDIEQFAINYKENLTEKSKQVVETNERHYLQETEQLDVNFPLNFAYAK</sequence>
<dbReference type="VEuPathDB" id="MicrosporidiaDB:NBO_6g0002"/>
<feature type="region of interest" description="Disordered" evidence="1">
    <location>
        <begin position="264"/>
        <end position="303"/>
    </location>
</feature>
<dbReference type="EMBL" id="KB908914">
    <property type="protein sequence ID" value="EOB15249.1"/>
    <property type="molecule type" value="Genomic_DNA"/>
</dbReference>
<feature type="compositionally biased region" description="Polar residues" evidence="1">
    <location>
        <begin position="273"/>
        <end position="286"/>
    </location>
</feature>